<accession>A0AAV1TP61</accession>
<evidence type="ECO:0000313" key="3">
    <source>
        <dbReference type="Proteomes" id="UP001162060"/>
    </source>
</evidence>
<name>A0AAV1TP61_9STRA</name>
<feature type="region of interest" description="Disordered" evidence="1">
    <location>
        <begin position="53"/>
        <end position="82"/>
    </location>
</feature>
<comment type="caution">
    <text evidence="2">The sequence shown here is derived from an EMBL/GenBank/DDBJ whole genome shotgun (WGS) entry which is preliminary data.</text>
</comment>
<dbReference type="AlphaFoldDB" id="A0AAV1TP61"/>
<protein>
    <submittedName>
        <fullName evidence="2">Uncharacterized protein</fullName>
    </submittedName>
</protein>
<evidence type="ECO:0000256" key="1">
    <source>
        <dbReference type="SAM" id="MobiDB-lite"/>
    </source>
</evidence>
<sequence>MDFQPPRFYDFKREGTTHGEVVNPHLLPRNEAATTGFYMSRKLERCSKVLNDPVVTTSSRLAPRASKGRSSQPRTELGPATP</sequence>
<dbReference type="Proteomes" id="UP001162060">
    <property type="component" value="Unassembled WGS sequence"/>
</dbReference>
<proteinExistence type="predicted"/>
<reference evidence="2" key="1">
    <citation type="submission" date="2024-01" db="EMBL/GenBank/DDBJ databases">
        <authorList>
            <person name="Webb A."/>
        </authorList>
    </citation>
    <scope>NUCLEOTIDE SEQUENCE</scope>
    <source>
        <strain evidence="2">Pm1</strain>
    </source>
</reference>
<gene>
    <name evidence="2" type="ORF">PM001_LOCUS9349</name>
</gene>
<evidence type="ECO:0000313" key="2">
    <source>
        <dbReference type="EMBL" id="CAK7924199.1"/>
    </source>
</evidence>
<dbReference type="EMBL" id="CAKLBY020000073">
    <property type="protein sequence ID" value="CAK7924199.1"/>
    <property type="molecule type" value="Genomic_DNA"/>
</dbReference>
<organism evidence="2 3">
    <name type="scientific">Peronospora matthiolae</name>
    <dbReference type="NCBI Taxonomy" id="2874970"/>
    <lineage>
        <taxon>Eukaryota</taxon>
        <taxon>Sar</taxon>
        <taxon>Stramenopiles</taxon>
        <taxon>Oomycota</taxon>
        <taxon>Peronosporomycetes</taxon>
        <taxon>Peronosporales</taxon>
        <taxon>Peronosporaceae</taxon>
        <taxon>Peronospora</taxon>
    </lineage>
</organism>